<evidence type="ECO:0000313" key="2">
    <source>
        <dbReference type="EMBL" id="GMN64245.1"/>
    </source>
</evidence>
<keyword evidence="1" id="KW-0175">Coiled coil</keyword>
<comment type="caution">
    <text evidence="2">The sequence shown here is derived from an EMBL/GenBank/DDBJ whole genome shotgun (WGS) entry which is preliminary data.</text>
</comment>
<protein>
    <submittedName>
        <fullName evidence="2">Uncharacterized protein</fullName>
    </submittedName>
</protein>
<sequence length="195" mass="22470">MAGTAAASAGGASDVDQMESLLSSFHLIYQVEHRTTCQSLKEQVKSKNHEQREAVELINQEHAKKIANLEAHIRRLLLEKETNEATVNHLRQDLEAHRTHINYLAAKLDRVQVELDSKYKLEIRALKDCVTSEQEEKIELNKKLQHLEKECCRTKLVQQQQQQQPYVTSEDDSREGDGCCVLIAILVVWYHPFRQ</sequence>
<name>A0AA88DYB3_FICCA</name>
<dbReference type="AlphaFoldDB" id="A0AA88DYB3"/>
<reference evidence="2" key="1">
    <citation type="submission" date="2023-07" db="EMBL/GenBank/DDBJ databases">
        <title>draft genome sequence of fig (Ficus carica).</title>
        <authorList>
            <person name="Takahashi T."/>
            <person name="Nishimura K."/>
        </authorList>
    </citation>
    <scope>NUCLEOTIDE SEQUENCE</scope>
</reference>
<accession>A0AA88DYB3</accession>
<dbReference type="Proteomes" id="UP001187192">
    <property type="component" value="Unassembled WGS sequence"/>
</dbReference>
<organism evidence="2 3">
    <name type="scientific">Ficus carica</name>
    <name type="common">Common fig</name>
    <dbReference type="NCBI Taxonomy" id="3494"/>
    <lineage>
        <taxon>Eukaryota</taxon>
        <taxon>Viridiplantae</taxon>
        <taxon>Streptophyta</taxon>
        <taxon>Embryophyta</taxon>
        <taxon>Tracheophyta</taxon>
        <taxon>Spermatophyta</taxon>
        <taxon>Magnoliopsida</taxon>
        <taxon>eudicotyledons</taxon>
        <taxon>Gunneridae</taxon>
        <taxon>Pentapetalae</taxon>
        <taxon>rosids</taxon>
        <taxon>fabids</taxon>
        <taxon>Rosales</taxon>
        <taxon>Moraceae</taxon>
        <taxon>Ficeae</taxon>
        <taxon>Ficus</taxon>
    </lineage>
</organism>
<keyword evidence="3" id="KW-1185">Reference proteome</keyword>
<evidence type="ECO:0000313" key="3">
    <source>
        <dbReference type="Proteomes" id="UP001187192"/>
    </source>
</evidence>
<feature type="coiled-coil region" evidence="1">
    <location>
        <begin position="41"/>
        <end position="86"/>
    </location>
</feature>
<dbReference type="EMBL" id="BTGU01000173">
    <property type="protein sequence ID" value="GMN64245.1"/>
    <property type="molecule type" value="Genomic_DNA"/>
</dbReference>
<proteinExistence type="predicted"/>
<gene>
    <name evidence="2" type="ORF">TIFTF001_033312</name>
</gene>
<evidence type="ECO:0000256" key="1">
    <source>
        <dbReference type="SAM" id="Coils"/>
    </source>
</evidence>